<dbReference type="InterPro" id="IPR001609">
    <property type="entry name" value="Myosin_head_motor_dom-like"/>
</dbReference>
<dbReference type="Pfam" id="PF00063">
    <property type="entry name" value="Myosin_head"/>
    <property type="match status" value="1"/>
</dbReference>
<dbReference type="SMART" id="SM00242">
    <property type="entry name" value="MYSc"/>
    <property type="match status" value="1"/>
</dbReference>
<feature type="domain" description="Myosin motor" evidence="8">
    <location>
        <begin position="23"/>
        <end position="702"/>
    </location>
</feature>
<keyword evidence="2 7" id="KW-0547">Nucleotide-binding</keyword>
<keyword evidence="6 7" id="KW-0009">Actin-binding</keyword>
<evidence type="ECO:0000259" key="8">
    <source>
        <dbReference type="PROSITE" id="PS51456"/>
    </source>
</evidence>
<evidence type="ECO:0000256" key="1">
    <source>
        <dbReference type="ARBA" id="ARBA00008314"/>
    </source>
</evidence>
<dbReference type="Gene3D" id="1.20.5.190">
    <property type="match status" value="1"/>
</dbReference>
<sequence>MGTSCYVAEEIMENALHARDRVGVQDFVLLEDYRNEKSFIENLKKRFKENLIYTYIGSVLVSVNPYKDLGIYQKEYVDQYRNVNFYELPPHVFAIADTAYRFMREECRDQCILISGESGAGKTEASKKILQYLAAASYHATQVEHVKDKLLTSNPVLEAFGNAKTNRNDNSSRFGKYMDIEFNFMGAPLGGHILNYLLEKSRVVHQNPGERNFHIFYQLVMGADDNLLQKLFLQREPELYYYMNQGNSTTVYGVDDAAQFQVVKSALSVIDFTEEEEEALFMITASILHVGNIGFSEENGQAIIAQEKSVSSICKLLGCPEDVLKDALTHRTIEARGDTVVSPLNRDQAIYARDALSKAVYERQFKWLVQKLNNSLENKSESGRRTLMGLLDIYGFEIFQNNSFEQFCINYCNEKLQQLFIELTLKLEQEEYRREGIEWETIEYFNNKIICDLIEKQHKGVISVLDEECLRPGDATDVTFLDKLETTVGTHPHFLSYKVADNKTKKSLYREEFRLKHYAGDVTYKVEGFLDKNNDLLYRDLKKAMTKSSNLITKCTFPDCELTSKKRPDTVATQFKKSLSQLMDILMSKEPWYIRCIKPNDNKLSAQFDDTIVGHQVKYLGLMENLRVRRAGFAYRRPYEDFLKRYKCLCPSTWPDYQGNAIDGVEKLVNHLGYKSDDYRMGKTKLFIRLPRTLFETEDAFEQKKHDLATIIQAKFHGYSQKKKFLQMKMAATLIACYCRRYLAKKLLEKRRWAVKVIHRFIKGFITRNEPENEENKHFVQCVKAEYLRRLAQNLPKSVLDKSWAPAPVSCRKASELLQDMHRKWLARKYCKFISAESKAQALSHRLKVLASRQEICLHLFVGRLNVIPVNLYLQTLPHFLLNLWNLGRLTRTLITCFHLLNLPCLPIPYLRTLFGLPWFFRTLFLRGQFFIPSLHGSNSVLDQKVVADDLFKNKKQSYSQSVPKLFVENRL</sequence>
<feature type="non-terminal residue" evidence="10">
    <location>
        <position position="972"/>
    </location>
</feature>
<dbReference type="Gene3D" id="1.20.120.720">
    <property type="entry name" value="Myosin VI head, motor domain, U50 subdomain"/>
    <property type="match status" value="1"/>
</dbReference>
<dbReference type="Gene3D" id="3.40.850.10">
    <property type="entry name" value="Kinesin motor domain"/>
    <property type="match status" value="1"/>
</dbReference>
<dbReference type="InterPro" id="IPR000048">
    <property type="entry name" value="IQ_motif_EF-hand-BS"/>
</dbReference>
<dbReference type="GeneID" id="106469249"/>
<gene>
    <name evidence="10" type="primary">LOC106469249</name>
</gene>
<reference evidence="10" key="1">
    <citation type="submission" date="2025-08" db="UniProtKB">
        <authorList>
            <consortium name="RefSeq"/>
        </authorList>
    </citation>
    <scope>IDENTIFICATION</scope>
    <source>
        <tissue evidence="10">Muscle</tissue>
    </source>
</reference>
<keyword evidence="4 7" id="KW-0518">Myosin</keyword>
<evidence type="ECO:0000256" key="4">
    <source>
        <dbReference type="ARBA" id="ARBA00023123"/>
    </source>
</evidence>
<protein>
    <submittedName>
        <fullName evidence="10">Unconventional myosin-Ic-like</fullName>
    </submittedName>
</protein>
<proteinExistence type="inferred from homology"/>
<organism evidence="9 10">
    <name type="scientific">Limulus polyphemus</name>
    <name type="common">Atlantic horseshoe crab</name>
    <dbReference type="NCBI Taxonomy" id="6850"/>
    <lineage>
        <taxon>Eukaryota</taxon>
        <taxon>Metazoa</taxon>
        <taxon>Ecdysozoa</taxon>
        <taxon>Arthropoda</taxon>
        <taxon>Chelicerata</taxon>
        <taxon>Merostomata</taxon>
        <taxon>Xiphosura</taxon>
        <taxon>Limulidae</taxon>
        <taxon>Limulus</taxon>
    </lineage>
</organism>
<dbReference type="Gene3D" id="6.20.240.20">
    <property type="match status" value="1"/>
</dbReference>
<evidence type="ECO:0000256" key="2">
    <source>
        <dbReference type="ARBA" id="ARBA00022741"/>
    </source>
</evidence>
<dbReference type="Gene3D" id="1.10.10.820">
    <property type="match status" value="1"/>
</dbReference>
<dbReference type="Gene3D" id="1.20.58.530">
    <property type="match status" value="1"/>
</dbReference>
<feature type="binding site" evidence="7">
    <location>
        <begin position="116"/>
        <end position="123"/>
    </location>
    <ligand>
        <name>ATP</name>
        <dbReference type="ChEBI" id="CHEBI:30616"/>
    </ligand>
</feature>
<name>A0ABM1TC16_LIMPO</name>
<dbReference type="PRINTS" id="PR00193">
    <property type="entry name" value="MYOSINHEAVY"/>
</dbReference>
<evidence type="ECO:0000256" key="5">
    <source>
        <dbReference type="ARBA" id="ARBA00023175"/>
    </source>
</evidence>
<keyword evidence="3 7" id="KW-0067">ATP-binding</keyword>
<accession>A0ABM1TC16</accession>
<dbReference type="CDD" id="cd01378">
    <property type="entry name" value="MYSc_Myo1"/>
    <property type="match status" value="1"/>
</dbReference>
<comment type="similarity">
    <text evidence="1 7">Belongs to the TRAFAC class myosin-kinesin ATPase superfamily. Myosin family.</text>
</comment>
<dbReference type="PANTHER" id="PTHR13140:SF679">
    <property type="entry name" value="UNCONVENTIONAL MYOSIN IC"/>
    <property type="match status" value="1"/>
</dbReference>
<evidence type="ECO:0000256" key="3">
    <source>
        <dbReference type="ARBA" id="ARBA00022840"/>
    </source>
</evidence>
<evidence type="ECO:0000256" key="7">
    <source>
        <dbReference type="PROSITE-ProRule" id="PRU00782"/>
    </source>
</evidence>
<keyword evidence="9" id="KW-1185">Reference proteome</keyword>
<dbReference type="PROSITE" id="PS50096">
    <property type="entry name" value="IQ"/>
    <property type="match status" value="1"/>
</dbReference>
<dbReference type="Proteomes" id="UP000694941">
    <property type="component" value="Unplaced"/>
</dbReference>
<dbReference type="SMART" id="SM00015">
    <property type="entry name" value="IQ"/>
    <property type="match status" value="2"/>
</dbReference>
<dbReference type="InterPro" id="IPR036072">
    <property type="entry name" value="MYSc_Myo1"/>
</dbReference>
<dbReference type="InterPro" id="IPR036961">
    <property type="entry name" value="Kinesin_motor_dom_sf"/>
</dbReference>
<evidence type="ECO:0000313" key="10">
    <source>
        <dbReference type="RefSeq" id="XP_022253422.1"/>
    </source>
</evidence>
<evidence type="ECO:0000313" key="9">
    <source>
        <dbReference type="Proteomes" id="UP000694941"/>
    </source>
</evidence>
<dbReference type="RefSeq" id="XP_022253422.1">
    <property type="nucleotide sequence ID" value="XM_022397714.1"/>
</dbReference>
<feature type="region of interest" description="Actin-binding" evidence="7">
    <location>
        <begin position="579"/>
        <end position="601"/>
    </location>
</feature>
<dbReference type="InterPro" id="IPR027417">
    <property type="entry name" value="P-loop_NTPase"/>
</dbReference>
<keyword evidence="5 7" id="KW-0505">Motor protein</keyword>
<dbReference type="SUPFAM" id="SSF52540">
    <property type="entry name" value="P-loop containing nucleoside triphosphate hydrolases"/>
    <property type="match status" value="1"/>
</dbReference>
<dbReference type="PANTHER" id="PTHR13140">
    <property type="entry name" value="MYOSIN"/>
    <property type="match status" value="1"/>
</dbReference>
<evidence type="ECO:0000256" key="6">
    <source>
        <dbReference type="ARBA" id="ARBA00023203"/>
    </source>
</evidence>
<dbReference type="PROSITE" id="PS51456">
    <property type="entry name" value="MYOSIN_MOTOR"/>
    <property type="match status" value="1"/>
</dbReference>